<keyword evidence="4" id="KW-0677">Repeat</keyword>
<dbReference type="InParanoid" id="A0A251SLV8"/>
<dbReference type="GO" id="GO:0010997">
    <property type="term" value="F:anaphase-promoting complex binding"/>
    <property type="evidence" value="ECO:0000318"/>
    <property type="project" value="GO_Central"/>
</dbReference>
<evidence type="ECO:0000313" key="11">
    <source>
        <dbReference type="Proteomes" id="UP000215914"/>
    </source>
</evidence>
<reference evidence="9" key="3">
    <citation type="submission" date="2020-06" db="EMBL/GenBank/DDBJ databases">
        <title>Helianthus annuus Genome sequencing and assembly Release 2.</title>
        <authorList>
            <person name="Gouzy J."/>
            <person name="Langlade N."/>
            <person name="Munos S."/>
        </authorList>
    </citation>
    <scope>NUCLEOTIDE SEQUENCE</scope>
    <source>
        <tissue evidence="9">Leaves</tissue>
    </source>
</reference>
<evidence type="ECO:0000259" key="8">
    <source>
        <dbReference type="Pfam" id="PF24807"/>
    </source>
</evidence>
<dbReference type="UniPathway" id="UPA00143"/>
<evidence type="ECO:0000256" key="1">
    <source>
        <dbReference type="ARBA" id="ARBA00006445"/>
    </source>
</evidence>
<comment type="similarity">
    <text evidence="1">Belongs to the WD repeat CDC20/Fizzy family.</text>
</comment>
<dbReference type="GO" id="GO:0051301">
    <property type="term" value="P:cell division"/>
    <property type="evidence" value="ECO:0007669"/>
    <property type="project" value="UniProtKB-KW"/>
</dbReference>
<proteinExistence type="inferred from homology"/>
<dbReference type="InterPro" id="IPR001680">
    <property type="entry name" value="WD40_rpt"/>
</dbReference>
<evidence type="ECO:0000256" key="6">
    <source>
        <dbReference type="ARBA" id="ARBA00023306"/>
    </source>
</evidence>
<dbReference type="SMART" id="SM00320">
    <property type="entry name" value="WD40"/>
    <property type="match status" value="4"/>
</dbReference>
<evidence type="ECO:0000256" key="4">
    <source>
        <dbReference type="ARBA" id="ARBA00022737"/>
    </source>
</evidence>
<feature type="domain" description="CDC20/Fizzy WD40" evidence="8">
    <location>
        <begin position="1"/>
        <end position="276"/>
    </location>
</feature>
<reference evidence="9 11" key="1">
    <citation type="journal article" date="2017" name="Nature">
        <title>The sunflower genome provides insights into oil metabolism, flowering and Asterid evolution.</title>
        <authorList>
            <person name="Badouin H."/>
            <person name="Gouzy J."/>
            <person name="Grassa C.J."/>
            <person name="Murat F."/>
            <person name="Staton S.E."/>
            <person name="Cottret L."/>
            <person name="Lelandais-Briere C."/>
            <person name="Owens G.L."/>
            <person name="Carrere S."/>
            <person name="Mayjonade B."/>
            <person name="Legrand L."/>
            <person name="Gill N."/>
            <person name="Kane N.C."/>
            <person name="Bowers J.E."/>
            <person name="Hubner S."/>
            <person name="Bellec A."/>
            <person name="Berard A."/>
            <person name="Berges H."/>
            <person name="Blanchet N."/>
            <person name="Boniface M.C."/>
            <person name="Brunel D."/>
            <person name="Catrice O."/>
            <person name="Chaidir N."/>
            <person name="Claudel C."/>
            <person name="Donnadieu C."/>
            <person name="Faraut T."/>
            <person name="Fievet G."/>
            <person name="Helmstetter N."/>
            <person name="King M."/>
            <person name="Knapp S.J."/>
            <person name="Lai Z."/>
            <person name="Le Paslier M.C."/>
            <person name="Lippi Y."/>
            <person name="Lorenzon L."/>
            <person name="Mandel J.R."/>
            <person name="Marage G."/>
            <person name="Marchand G."/>
            <person name="Marquand E."/>
            <person name="Bret-Mestries E."/>
            <person name="Morien E."/>
            <person name="Nambeesan S."/>
            <person name="Nguyen T."/>
            <person name="Pegot-Espagnet P."/>
            <person name="Pouilly N."/>
            <person name="Raftis F."/>
            <person name="Sallet E."/>
            <person name="Schiex T."/>
            <person name="Thomas J."/>
            <person name="Vandecasteele C."/>
            <person name="Vares D."/>
            <person name="Vear F."/>
            <person name="Vautrin S."/>
            <person name="Crespi M."/>
            <person name="Mangin B."/>
            <person name="Burke J.M."/>
            <person name="Salse J."/>
            <person name="Munos S."/>
            <person name="Vincourt P."/>
            <person name="Rieseberg L.H."/>
            <person name="Langlade N.B."/>
        </authorList>
    </citation>
    <scope>NUCLEOTIDE SEQUENCE [LARGE SCALE GENOMIC DNA]</scope>
    <source>
        <strain evidence="11">cv. SF193</strain>
        <tissue evidence="9">Leaves</tissue>
    </source>
</reference>
<keyword evidence="6" id="KW-0131">Cell cycle</keyword>
<dbReference type="EMBL" id="MNCJ02000329">
    <property type="protein sequence ID" value="KAF5771217.1"/>
    <property type="molecule type" value="Genomic_DNA"/>
</dbReference>
<evidence type="ECO:0000313" key="9">
    <source>
        <dbReference type="EMBL" id="KAF5771217.1"/>
    </source>
</evidence>
<dbReference type="EMBL" id="CM007903">
    <property type="protein sequence ID" value="OTF99844.1"/>
    <property type="molecule type" value="Genomic_DNA"/>
</dbReference>
<evidence type="ECO:0000256" key="5">
    <source>
        <dbReference type="ARBA" id="ARBA00022776"/>
    </source>
</evidence>
<keyword evidence="5" id="KW-0498">Mitosis</keyword>
<dbReference type="PANTHER" id="PTHR19918:SF43">
    <property type="entry name" value="CELL DIVISION CYCLE 20.2, COFACTOR OF APC COMPLEX-LIKE ISOFORM X2"/>
    <property type="match status" value="1"/>
</dbReference>
<gene>
    <name evidence="10" type="ORF">HannXRQ_Chr14g0461011</name>
    <name evidence="9" type="ORF">HanXRQr2_Chr14g0668091</name>
</gene>
<dbReference type="SUPFAM" id="SSF50978">
    <property type="entry name" value="WD40 repeat-like"/>
    <property type="match status" value="1"/>
</dbReference>
<sequence length="301" mass="33353">MDWGKNNILAVALGQELYLWNPVNEDTHRLLRTENLNDPPSSLSWSHDGKTLAVGLSQSHIQLFDAQTSKLINRLEGHHVGATSWNGHILTSGSGKAILNHDVRVRNSLVSRLKAHRSKVCGLKWSITGNLLASGGDDNVVYIWEASRMNSAQFVYRFTNHVAAVKALAWCPYNFEVLASGGGTNDGCIKLWDTQQGTCINSICALEWNKHYKELVSAHGYSARDERRNNLSLWRYPSMVKSGDLTSHSGRVLQLAQNPDGLTLVSASADETLRFWEIFGPVPLSKRPYSSVLSLNGSSIR</sequence>
<dbReference type="GO" id="GO:0031145">
    <property type="term" value="P:anaphase-promoting complex-dependent catabolic process"/>
    <property type="evidence" value="ECO:0000318"/>
    <property type="project" value="GO_Central"/>
</dbReference>
<keyword evidence="2 7" id="KW-0853">WD repeat</keyword>
<evidence type="ECO:0000313" key="10">
    <source>
        <dbReference type="EMBL" id="OTF99844.1"/>
    </source>
</evidence>
<dbReference type="InterPro" id="IPR036322">
    <property type="entry name" value="WD40_repeat_dom_sf"/>
</dbReference>
<dbReference type="GO" id="GO:1905786">
    <property type="term" value="P:positive regulation of anaphase-promoting complex-dependent catabolic process"/>
    <property type="evidence" value="ECO:0000318"/>
    <property type="project" value="GO_Central"/>
</dbReference>
<evidence type="ECO:0000256" key="3">
    <source>
        <dbReference type="ARBA" id="ARBA00022618"/>
    </source>
</evidence>
<dbReference type="STRING" id="4232.A0A251SLV8"/>
<dbReference type="InterPro" id="IPR056150">
    <property type="entry name" value="WD40_CDC20-Fz"/>
</dbReference>
<dbReference type="PROSITE" id="PS00678">
    <property type="entry name" value="WD_REPEATS_1"/>
    <property type="match status" value="1"/>
</dbReference>
<dbReference type="InterPro" id="IPR019775">
    <property type="entry name" value="WD40_repeat_CS"/>
</dbReference>
<feature type="repeat" description="WD" evidence="7">
    <location>
        <begin position="113"/>
        <end position="154"/>
    </location>
</feature>
<dbReference type="Pfam" id="PF24807">
    <property type="entry name" value="WD40_CDC20-Fz"/>
    <property type="match status" value="1"/>
</dbReference>
<dbReference type="InterPro" id="IPR033010">
    <property type="entry name" value="Cdc20/Fizzy"/>
</dbReference>
<dbReference type="GO" id="GO:0016567">
    <property type="term" value="P:protein ubiquitination"/>
    <property type="evidence" value="ECO:0007669"/>
    <property type="project" value="UniProtKB-UniPathway"/>
</dbReference>
<protein>
    <submittedName>
        <fullName evidence="10">Putative WD40/YVTN repeat-like-containing domain-containing protein</fullName>
    </submittedName>
    <submittedName>
        <fullName evidence="9">Transcription factor WD40-like family</fullName>
    </submittedName>
</protein>
<dbReference type="GO" id="GO:1990757">
    <property type="term" value="F:ubiquitin ligase activator activity"/>
    <property type="evidence" value="ECO:0000318"/>
    <property type="project" value="GO_Central"/>
</dbReference>
<dbReference type="Gramene" id="mRNA:HanXRQr2_Chr14g0668091">
    <property type="protein sequence ID" value="mRNA:HanXRQr2_Chr14g0668091"/>
    <property type="gene ID" value="HanXRQr2_Chr14g0668091"/>
</dbReference>
<dbReference type="InterPro" id="IPR015943">
    <property type="entry name" value="WD40/YVTN_repeat-like_dom_sf"/>
</dbReference>
<accession>A0A251SLV8</accession>
<keyword evidence="3" id="KW-0132">Cell division</keyword>
<name>A0A251SLV8_HELAN</name>
<dbReference type="Proteomes" id="UP000215914">
    <property type="component" value="Chromosome 14"/>
</dbReference>
<dbReference type="PROSITE" id="PS50082">
    <property type="entry name" value="WD_REPEATS_2"/>
    <property type="match status" value="2"/>
</dbReference>
<dbReference type="Gene3D" id="2.130.10.10">
    <property type="entry name" value="YVTN repeat-like/Quinoprotein amine dehydrogenase"/>
    <property type="match status" value="1"/>
</dbReference>
<dbReference type="AlphaFoldDB" id="A0A251SLV8"/>
<reference evidence="10" key="2">
    <citation type="submission" date="2017-02" db="EMBL/GenBank/DDBJ databases">
        <title>Sunflower complete genome.</title>
        <authorList>
            <person name="Langlade N."/>
            <person name="Munos S."/>
        </authorList>
    </citation>
    <scope>NUCLEOTIDE SEQUENCE [LARGE SCALE GENOMIC DNA]</scope>
    <source>
        <tissue evidence="10">Leaves</tissue>
    </source>
</reference>
<evidence type="ECO:0000256" key="7">
    <source>
        <dbReference type="PROSITE-ProRule" id="PRU00221"/>
    </source>
</evidence>
<organism evidence="10 11">
    <name type="scientific">Helianthus annuus</name>
    <name type="common">Common sunflower</name>
    <dbReference type="NCBI Taxonomy" id="4232"/>
    <lineage>
        <taxon>Eukaryota</taxon>
        <taxon>Viridiplantae</taxon>
        <taxon>Streptophyta</taxon>
        <taxon>Embryophyta</taxon>
        <taxon>Tracheophyta</taxon>
        <taxon>Spermatophyta</taxon>
        <taxon>Magnoliopsida</taxon>
        <taxon>eudicotyledons</taxon>
        <taxon>Gunneridae</taxon>
        <taxon>Pentapetalae</taxon>
        <taxon>asterids</taxon>
        <taxon>campanulids</taxon>
        <taxon>Asterales</taxon>
        <taxon>Asteraceae</taxon>
        <taxon>Asteroideae</taxon>
        <taxon>Heliantheae alliance</taxon>
        <taxon>Heliantheae</taxon>
        <taxon>Helianthus</taxon>
    </lineage>
</organism>
<dbReference type="PANTHER" id="PTHR19918">
    <property type="entry name" value="CELL DIVISION CYCLE 20 CDC20 FIZZY -RELATED"/>
    <property type="match status" value="1"/>
</dbReference>
<dbReference type="OMA" id="KCDEVYQ"/>
<dbReference type="PROSITE" id="PS50294">
    <property type="entry name" value="WD_REPEATS_REGION"/>
    <property type="match status" value="2"/>
</dbReference>
<feature type="repeat" description="WD" evidence="7">
    <location>
        <begin position="245"/>
        <end position="278"/>
    </location>
</feature>
<dbReference type="GO" id="GO:0005680">
    <property type="term" value="C:anaphase-promoting complex"/>
    <property type="evidence" value="ECO:0000318"/>
    <property type="project" value="GO_Central"/>
</dbReference>
<keyword evidence="11" id="KW-1185">Reference proteome</keyword>
<evidence type="ECO:0000256" key="2">
    <source>
        <dbReference type="ARBA" id="ARBA00022574"/>
    </source>
</evidence>